<dbReference type="InterPro" id="IPR046346">
    <property type="entry name" value="Aminoacid_DH-like_N_sf"/>
</dbReference>
<organism evidence="5 6">
    <name type="scientific">Pedobacter segetis</name>
    <dbReference type="NCBI Taxonomy" id="2793069"/>
    <lineage>
        <taxon>Bacteria</taxon>
        <taxon>Pseudomonadati</taxon>
        <taxon>Bacteroidota</taxon>
        <taxon>Sphingobacteriia</taxon>
        <taxon>Sphingobacteriales</taxon>
        <taxon>Sphingobacteriaceae</taxon>
        <taxon>Pedobacter</taxon>
    </lineage>
</organism>
<keyword evidence="3" id="KW-0028">Amino-acid biosynthesis</keyword>
<evidence type="ECO:0000256" key="2">
    <source>
        <dbReference type="ARBA" id="ARBA00023002"/>
    </source>
</evidence>
<proteinExistence type="predicted"/>
<keyword evidence="3" id="KW-0057">Aromatic amino acid biosynthesis</keyword>
<comment type="pathway">
    <text evidence="1">Metabolic intermediate biosynthesis; chorismate biosynthesis; chorismate from D-erythrose 4-phosphate and phosphoenolpyruvate: step 4/7.</text>
</comment>
<dbReference type="Pfam" id="PF08501">
    <property type="entry name" value="Shikimate_dh_N"/>
    <property type="match status" value="1"/>
</dbReference>
<evidence type="ECO:0000313" key="5">
    <source>
        <dbReference type="EMBL" id="MBK0381992.1"/>
    </source>
</evidence>
<dbReference type="Gene3D" id="3.40.50.720">
    <property type="entry name" value="NAD(P)-binding Rossmann-like Domain"/>
    <property type="match status" value="1"/>
</dbReference>
<dbReference type="InterPro" id="IPR013708">
    <property type="entry name" value="Shikimate_DH-bd_N"/>
</dbReference>
<dbReference type="InterPro" id="IPR036291">
    <property type="entry name" value="NAD(P)-bd_dom_sf"/>
</dbReference>
<evidence type="ECO:0000256" key="3">
    <source>
        <dbReference type="ARBA" id="ARBA00023141"/>
    </source>
</evidence>
<dbReference type="Gene3D" id="3.40.50.10860">
    <property type="entry name" value="Leucine Dehydrogenase, chain A, domain 1"/>
    <property type="match status" value="1"/>
</dbReference>
<gene>
    <name evidence="5" type="ORF">I5M32_03390</name>
</gene>
<evidence type="ECO:0000259" key="4">
    <source>
        <dbReference type="Pfam" id="PF08501"/>
    </source>
</evidence>
<dbReference type="PANTHER" id="PTHR21089:SF1">
    <property type="entry name" value="BIFUNCTIONAL 3-DEHYDROQUINATE DEHYDRATASE_SHIKIMATE DEHYDROGENASE, CHLOROPLASTIC"/>
    <property type="match status" value="1"/>
</dbReference>
<protein>
    <submittedName>
        <fullName evidence="5">Shikimate dehydrogenase</fullName>
    </submittedName>
</protein>
<feature type="domain" description="Shikimate dehydrogenase substrate binding N-terminal" evidence="4">
    <location>
        <begin position="6"/>
        <end position="88"/>
    </location>
</feature>
<evidence type="ECO:0000313" key="6">
    <source>
        <dbReference type="Proteomes" id="UP000660024"/>
    </source>
</evidence>
<keyword evidence="6" id="KW-1185">Reference proteome</keyword>
<dbReference type="EMBL" id="JAEHFY010000004">
    <property type="protein sequence ID" value="MBK0381992.1"/>
    <property type="molecule type" value="Genomic_DNA"/>
</dbReference>
<dbReference type="SUPFAM" id="SSF53223">
    <property type="entry name" value="Aminoacid dehydrogenase-like, N-terminal domain"/>
    <property type="match status" value="1"/>
</dbReference>
<reference evidence="5 6" key="1">
    <citation type="submission" date="2020-12" db="EMBL/GenBank/DDBJ databases">
        <title>Bacterial novel species Pedobacter sp. SD-b isolated from soil.</title>
        <authorList>
            <person name="Jung H.-Y."/>
        </authorList>
    </citation>
    <scope>NUCLEOTIDE SEQUENCE [LARGE SCALE GENOMIC DNA]</scope>
    <source>
        <strain evidence="5 6">SD-b</strain>
    </source>
</reference>
<keyword evidence="2" id="KW-0560">Oxidoreductase</keyword>
<evidence type="ECO:0000256" key="1">
    <source>
        <dbReference type="ARBA" id="ARBA00004871"/>
    </source>
</evidence>
<dbReference type="SUPFAM" id="SSF51735">
    <property type="entry name" value="NAD(P)-binding Rossmann-fold domains"/>
    <property type="match status" value="1"/>
</dbReference>
<dbReference type="CDD" id="cd01065">
    <property type="entry name" value="NAD_bind_Shikimate_DH"/>
    <property type="match status" value="1"/>
</dbReference>
<dbReference type="InterPro" id="IPR022893">
    <property type="entry name" value="Shikimate_DH_fam"/>
</dbReference>
<comment type="caution">
    <text evidence="5">The sequence shown here is derived from an EMBL/GenBank/DDBJ whole genome shotgun (WGS) entry which is preliminary data.</text>
</comment>
<sequence length="260" mass="29187">MKKYGLIGYPLTHSFSEKYFTEKFEKENIKDAAYRLISMENINDFPDLIKSDPDLRGINVTIPHKINILPFLDELSEEAAGVGAVNCIKVCTGKSVSALMMGELSTLKGKKLIGHNTDAYGFLNSISPYLKPYHKEALILGNGGAAKAIQYVFKKLHIPFKLVSRNAKKGMLSYEQLSQKVIKEHQIIVNTSPLGTYPNVDECPDIPYRFLTDKHLLYDLVYNPAETLFLQKGKAQGASIKNGADMLVLQAEKSWEIWNK</sequence>
<dbReference type="PANTHER" id="PTHR21089">
    <property type="entry name" value="SHIKIMATE DEHYDROGENASE"/>
    <property type="match status" value="1"/>
</dbReference>
<name>A0ABS1BGM2_9SPHI</name>
<accession>A0ABS1BGM2</accession>
<dbReference type="Proteomes" id="UP000660024">
    <property type="component" value="Unassembled WGS sequence"/>
</dbReference>
<dbReference type="RefSeq" id="WP_200584773.1">
    <property type="nucleotide sequence ID" value="NZ_JAEHFY010000004.1"/>
</dbReference>